<dbReference type="InterPro" id="IPR026960">
    <property type="entry name" value="RVT-Znf"/>
</dbReference>
<keyword evidence="3" id="KW-1185">Reference proteome</keyword>
<dbReference type="EMBL" id="CM031813">
    <property type="protein sequence ID" value="KAG6655407.1"/>
    <property type="molecule type" value="Genomic_DNA"/>
</dbReference>
<evidence type="ECO:0000259" key="1">
    <source>
        <dbReference type="Pfam" id="PF13966"/>
    </source>
</evidence>
<sequence length="207" mass="23578">MFIWRACSKALPTLANLRRRKIISESKCPVCMQGSETSGHVLWGCAAARDVWSQGYRKVQKMVVHSDLMFDIWVELVARLNTAELEEVAVTLRGIWTRRNEFLQGKGFRHPSILAQQARTDLLDYKASNTNPKSTLNQVKTVVHRWSKPSLGQFKANWDAAVRRGEGRVGIGVIIRDHQGLVIGTFRHQGRLGGNHLMQRPMVYCWL</sequence>
<dbReference type="PANTHER" id="PTHR47074:SF48">
    <property type="entry name" value="POLYNUCLEOTIDYL TRANSFERASE, RIBONUCLEASE H-LIKE SUPERFAMILY PROTEIN"/>
    <property type="match status" value="1"/>
</dbReference>
<dbReference type="PANTHER" id="PTHR47074">
    <property type="entry name" value="BNAC02G40300D PROTEIN"/>
    <property type="match status" value="1"/>
</dbReference>
<comment type="caution">
    <text evidence="2">The sequence shown here is derived from an EMBL/GenBank/DDBJ whole genome shotgun (WGS) entry which is preliminary data.</text>
</comment>
<dbReference type="AlphaFoldDB" id="A0A8T1QLR6"/>
<name>A0A8T1QLR6_CARIL</name>
<dbReference type="Proteomes" id="UP000811609">
    <property type="component" value="Chromosome 5"/>
</dbReference>
<protein>
    <recommendedName>
        <fullName evidence="1">Reverse transcriptase zinc-binding domain-containing protein</fullName>
    </recommendedName>
</protein>
<evidence type="ECO:0000313" key="2">
    <source>
        <dbReference type="EMBL" id="KAG6655407.1"/>
    </source>
</evidence>
<accession>A0A8T1QLR6</accession>
<evidence type="ECO:0000313" key="3">
    <source>
        <dbReference type="Proteomes" id="UP000811609"/>
    </source>
</evidence>
<proteinExistence type="predicted"/>
<gene>
    <name evidence="2" type="ORF">CIPAW_05G213600</name>
</gene>
<organism evidence="2 3">
    <name type="scientific">Carya illinoinensis</name>
    <name type="common">Pecan</name>
    <dbReference type="NCBI Taxonomy" id="32201"/>
    <lineage>
        <taxon>Eukaryota</taxon>
        <taxon>Viridiplantae</taxon>
        <taxon>Streptophyta</taxon>
        <taxon>Embryophyta</taxon>
        <taxon>Tracheophyta</taxon>
        <taxon>Spermatophyta</taxon>
        <taxon>Magnoliopsida</taxon>
        <taxon>eudicotyledons</taxon>
        <taxon>Gunneridae</taxon>
        <taxon>Pentapetalae</taxon>
        <taxon>rosids</taxon>
        <taxon>fabids</taxon>
        <taxon>Fagales</taxon>
        <taxon>Juglandaceae</taxon>
        <taxon>Carya</taxon>
    </lineage>
</organism>
<dbReference type="Pfam" id="PF13966">
    <property type="entry name" value="zf-RVT"/>
    <property type="match status" value="1"/>
</dbReference>
<feature type="domain" description="Reverse transcriptase zinc-binding" evidence="1">
    <location>
        <begin position="1"/>
        <end position="52"/>
    </location>
</feature>
<reference evidence="2" key="1">
    <citation type="submission" date="2020-12" db="EMBL/GenBank/DDBJ databases">
        <title>WGS assembly of Carya illinoinensis cv. Pawnee.</title>
        <authorList>
            <person name="Platts A."/>
            <person name="Shu S."/>
            <person name="Wright S."/>
            <person name="Barry K."/>
            <person name="Edger P."/>
            <person name="Pires J.C."/>
            <person name="Schmutz J."/>
        </authorList>
    </citation>
    <scope>NUCLEOTIDE SEQUENCE</scope>
    <source>
        <tissue evidence="2">Leaf</tissue>
    </source>
</reference>
<dbReference type="InterPro" id="IPR052929">
    <property type="entry name" value="RNase_H-like_EbsB-rel"/>
</dbReference>